<comment type="catalytic activity">
    <reaction evidence="6 7">
        <text>UDP-alpha-D-glucose + 2 NAD(+) + H2O = UDP-alpha-D-glucuronate + 2 NADH + 3 H(+)</text>
        <dbReference type="Rhea" id="RHEA:23596"/>
        <dbReference type="ChEBI" id="CHEBI:15377"/>
        <dbReference type="ChEBI" id="CHEBI:15378"/>
        <dbReference type="ChEBI" id="CHEBI:57540"/>
        <dbReference type="ChEBI" id="CHEBI:57945"/>
        <dbReference type="ChEBI" id="CHEBI:58052"/>
        <dbReference type="ChEBI" id="CHEBI:58885"/>
        <dbReference type="EC" id="1.1.1.22"/>
    </reaction>
</comment>
<keyword evidence="5 7" id="KW-0520">NAD</keyword>
<dbReference type="SUPFAM" id="SSF52413">
    <property type="entry name" value="UDP-glucose/GDP-mannose dehydrogenase C-terminal domain"/>
    <property type="match status" value="1"/>
</dbReference>
<evidence type="ECO:0000259" key="8">
    <source>
        <dbReference type="SMART" id="SM00984"/>
    </source>
</evidence>
<dbReference type="InterPro" id="IPR036220">
    <property type="entry name" value="UDP-Glc/GDP-Man_DH_C_sf"/>
</dbReference>
<comment type="caution">
    <text evidence="9">The sequence shown here is derived from an EMBL/GenBank/DDBJ whole genome shotgun (WGS) entry which is preliminary data.</text>
</comment>
<dbReference type="Pfam" id="PF03721">
    <property type="entry name" value="UDPG_MGDP_dh_N"/>
    <property type="match status" value="1"/>
</dbReference>
<comment type="similarity">
    <text evidence="2 7">Belongs to the UDP-glucose/GDP-mannose dehydrogenase family.</text>
</comment>
<reference evidence="9 10" key="1">
    <citation type="submission" date="2022-09" db="EMBL/GenBank/DDBJ databases">
        <authorList>
            <person name="Han X.L."/>
            <person name="Wang Q."/>
            <person name="Lu T."/>
        </authorList>
    </citation>
    <scope>NUCLEOTIDE SEQUENCE [LARGE SCALE GENOMIC DNA]</scope>
    <source>
        <strain evidence="9 10">WQ 127069</strain>
    </source>
</reference>
<evidence type="ECO:0000256" key="2">
    <source>
        <dbReference type="ARBA" id="ARBA00006601"/>
    </source>
</evidence>
<dbReference type="PANTHER" id="PTHR43750:SF3">
    <property type="entry name" value="UDP-GLUCOSE 6-DEHYDROGENASE TUAD"/>
    <property type="match status" value="1"/>
</dbReference>
<comment type="pathway">
    <text evidence="1">Nucleotide-sugar biosynthesis; UDP-alpha-D-glucuronate biosynthesis; UDP-alpha-D-glucuronate from UDP-alpha-D-glucose: step 1/1.</text>
</comment>
<dbReference type="InterPro" id="IPR017476">
    <property type="entry name" value="UDP-Glc/GDP-Man"/>
</dbReference>
<evidence type="ECO:0000313" key="9">
    <source>
        <dbReference type="EMBL" id="MCU6790866.1"/>
    </source>
</evidence>
<evidence type="ECO:0000256" key="6">
    <source>
        <dbReference type="ARBA" id="ARBA00047473"/>
    </source>
</evidence>
<dbReference type="Pfam" id="PF03720">
    <property type="entry name" value="UDPG_MGDP_dh_C"/>
    <property type="match status" value="1"/>
</dbReference>
<evidence type="ECO:0000256" key="5">
    <source>
        <dbReference type="ARBA" id="ARBA00023027"/>
    </source>
</evidence>
<protein>
    <recommendedName>
        <fullName evidence="3 7">UDP-glucose 6-dehydrogenase</fullName>
        <ecNumber evidence="3 7">1.1.1.22</ecNumber>
    </recommendedName>
</protein>
<name>A0ABT2U9K8_9BACL</name>
<dbReference type="PANTHER" id="PTHR43750">
    <property type="entry name" value="UDP-GLUCOSE 6-DEHYDROGENASE TUAD"/>
    <property type="match status" value="1"/>
</dbReference>
<evidence type="ECO:0000256" key="1">
    <source>
        <dbReference type="ARBA" id="ARBA00004701"/>
    </source>
</evidence>
<dbReference type="InterPro" id="IPR028357">
    <property type="entry name" value="UDPglc_DH_bac"/>
</dbReference>
<dbReference type="PIRSF" id="PIRSF000124">
    <property type="entry name" value="UDPglc_GDPman_dh"/>
    <property type="match status" value="1"/>
</dbReference>
<dbReference type="EC" id="1.1.1.22" evidence="3 7"/>
<dbReference type="InterPro" id="IPR036291">
    <property type="entry name" value="NAD(P)-bd_dom_sf"/>
</dbReference>
<evidence type="ECO:0000256" key="4">
    <source>
        <dbReference type="ARBA" id="ARBA00023002"/>
    </source>
</evidence>
<dbReference type="Gene3D" id="3.40.50.720">
    <property type="entry name" value="NAD(P)-binding Rossmann-like Domain"/>
    <property type="match status" value="2"/>
</dbReference>
<dbReference type="Pfam" id="PF00984">
    <property type="entry name" value="UDPG_MGDP_dh"/>
    <property type="match status" value="1"/>
</dbReference>
<keyword evidence="10" id="KW-1185">Reference proteome</keyword>
<dbReference type="NCBIfam" id="TIGR03026">
    <property type="entry name" value="NDP-sugDHase"/>
    <property type="match status" value="1"/>
</dbReference>
<dbReference type="InterPro" id="IPR008927">
    <property type="entry name" value="6-PGluconate_DH-like_C_sf"/>
</dbReference>
<organism evidence="9 10">
    <name type="scientific">Paenibacillus baimaensis</name>
    <dbReference type="NCBI Taxonomy" id="2982185"/>
    <lineage>
        <taxon>Bacteria</taxon>
        <taxon>Bacillati</taxon>
        <taxon>Bacillota</taxon>
        <taxon>Bacilli</taxon>
        <taxon>Bacillales</taxon>
        <taxon>Paenibacillaceae</taxon>
        <taxon>Paenibacillus</taxon>
    </lineage>
</organism>
<dbReference type="SMART" id="SM00984">
    <property type="entry name" value="UDPG_MGDP_dh_C"/>
    <property type="match status" value="1"/>
</dbReference>
<dbReference type="InterPro" id="IPR014027">
    <property type="entry name" value="UDP-Glc/GDP-Man_DH_C"/>
</dbReference>
<evidence type="ECO:0000256" key="7">
    <source>
        <dbReference type="PIRNR" id="PIRNR000124"/>
    </source>
</evidence>
<keyword evidence="4 7" id="KW-0560">Oxidoreductase</keyword>
<dbReference type="SUPFAM" id="SSF48179">
    <property type="entry name" value="6-phosphogluconate dehydrogenase C-terminal domain-like"/>
    <property type="match status" value="1"/>
</dbReference>
<accession>A0ABT2U9K8</accession>
<evidence type="ECO:0000313" key="10">
    <source>
        <dbReference type="Proteomes" id="UP001652445"/>
    </source>
</evidence>
<dbReference type="SUPFAM" id="SSF51735">
    <property type="entry name" value="NAD(P)-binding Rossmann-fold domains"/>
    <property type="match status" value="1"/>
</dbReference>
<proteinExistence type="inferred from homology"/>
<dbReference type="Gene3D" id="1.20.5.100">
    <property type="entry name" value="Cytochrome c1, transmembrane anchor, C-terminal"/>
    <property type="match status" value="1"/>
</dbReference>
<gene>
    <name evidence="9" type="ORF">OB236_01880</name>
</gene>
<evidence type="ECO:0000256" key="3">
    <source>
        <dbReference type="ARBA" id="ARBA00012954"/>
    </source>
</evidence>
<sequence length="436" mass="47775">MNILIMGMGYVGVTTALLLTELGWNVTGLDPNESRIRMLSQGVLPFYEPGLDDALRKHLASGGITFTSEVDMAVCDNEVIFLCVGTPSGSDGSADLRFIKEAAESIGKNMPGYRLVVIKSTVPVGTNEQVVQWITQAQLTAISFDVISNPEFLREGSALRDALEPDRIIIGSENDQATERLRSLYEKLSCPVVVTKPKTAELIKYAANAFLATKISYINELARLCTKLGVNIADVAVGIGMDHRIGAHFLRAGIGYGGSCFPKDIHALLFTAQEHDLSLTILEKVVQVNQSQAVYYLDIWEQLLGSFNGKTIAVLGISFKPDTDDIREAPAIGIIAKLLKSSAVIRVHDPVAKLPGSMYSEQLQQFDSLEETIQDCDAVILCSEWKPYITADWGQLKSLLKQPFLLDGRNMLDGAQLTSQGYHYSGIGMNWTQMHK</sequence>
<dbReference type="RefSeq" id="WP_262682389.1">
    <property type="nucleotide sequence ID" value="NZ_JAOQIO010000007.1"/>
</dbReference>
<dbReference type="EMBL" id="JAOQIO010000007">
    <property type="protein sequence ID" value="MCU6790866.1"/>
    <property type="molecule type" value="Genomic_DNA"/>
</dbReference>
<dbReference type="InterPro" id="IPR014026">
    <property type="entry name" value="UDP-Glc/GDP-Man_DH_dimer"/>
</dbReference>
<dbReference type="InterPro" id="IPR001732">
    <property type="entry name" value="UDP-Glc/GDP-Man_DH_N"/>
</dbReference>
<dbReference type="PIRSF" id="PIRSF500134">
    <property type="entry name" value="UDPglc_DH_bac"/>
    <property type="match status" value="1"/>
</dbReference>
<dbReference type="Proteomes" id="UP001652445">
    <property type="component" value="Unassembled WGS sequence"/>
</dbReference>
<feature type="domain" description="UDP-glucose/GDP-mannose dehydrogenase C-terminal" evidence="8">
    <location>
        <begin position="313"/>
        <end position="414"/>
    </location>
</feature>